<dbReference type="KEGG" id="amur:ADH66_00840"/>
<dbReference type="AlphaFoldDB" id="A0A1Z2XLL0"/>
<reference evidence="3" key="2">
    <citation type="submission" date="2017-05" db="EMBL/GenBank/DDBJ databases">
        <title>Improved OligoMM genomes.</title>
        <authorList>
            <person name="Garzetti D."/>
        </authorList>
    </citation>
    <scope>NUCLEOTIDE SEQUENCE [LARGE SCALE GENOMIC DNA]</scope>
    <source>
        <strain evidence="3">KB18</strain>
    </source>
</reference>
<evidence type="ECO:0000313" key="2">
    <source>
        <dbReference type="EMBL" id="QQR32067.1"/>
    </source>
</evidence>
<dbReference type="Pfam" id="PF12116">
    <property type="entry name" value="SpoIIID"/>
    <property type="match status" value="1"/>
</dbReference>
<dbReference type="RefSeq" id="WP_084384326.1">
    <property type="nucleotide sequence ID" value="NZ_CAJTCQ010000002.1"/>
</dbReference>
<dbReference type="EMBL" id="CP021422">
    <property type="protein sequence ID" value="ASB39331.1"/>
    <property type="molecule type" value="Genomic_DNA"/>
</dbReference>
<evidence type="ECO:0000313" key="1">
    <source>
        <dbReference type="EMBL" id="ASB39331.1"/>
    </source>
</evidence>
<evidence type="ECO:0000313" key="3">
    <source>
        <dbReference type="Proteomes" id="UP000196710"/>
    </source>
</evidence>
<dbReference type="Proteomes" id="UP000196710">
    <property type="component" value="Chromosome"/>
</dbReference>
<reference evidence="2 4" key="3">
    <citation type="submission" date="2020-11" db="EMBL/GenBank/DDBJ databases">
        <title>Closed and high quality bacterial genomes of the OMM12 community.</title>
        <authorList>
            <person name="Marbouty M."/>
            <person name="Lamy-Besnier Q."/>
            <person name="Debarbieux L."/>
            <person name="Koszul R."/>
        </authorList>
    </citation>
    <scope>NUCLEOTIDE SEQUENCE [LARGE SCALE GENOMIC DNA]</scope>
    <source>
        <strain evidence="2 4">KB18</strain>
    </source>
</reference>
<protein>
    <submittedName>
        <fullName evidence="2">Sporulation transcriptional regulator SpoIIID</fullName>
    </submittedName>
</protein>
<proteinExistence type="predicted"/>
<organism evidence="2 4">
    <name type="scientific">Acutalibacter muris</name>
    <dbReference type="NCBI Taxonomy" id="1796620"/>
    <lineage>
        <taxon>Bacteria</taxon>
        <taxon>Bacillati</taxon>
        <taxon>Bacillota</taxon>
        <taxon>Clostridia</taxon>
        <taxon>Eubacteriales</taxon>
        <taxon>Acutalibacteraceae</taxon>
        <taxon>Acutalibacter</taxon>
    </lineage>
</organism>
<dbReference type="Proteomes" id="UP000596035">
    <property type="component" value="Chromosome"/>
</dbReference>
<dbReference type="InterPro" id="IPR014208">
    <property type="entry name" value="Spore_III_D"/>
</dbReference>
<reference evidence="1" key="1">
    <citation type="journal article" date="2017" name="Genome Announc.">
        <title>High-Quality Whole-Genome Sequences of the Oligo-Mouse-Microbiota Bacterial Community.</title>
        <authorList>
            <person name="Garzetti D."/>
            <person name="Brugiroux S."/>
            <person name="Bunk B."/>
            <person name="Pukall R."/>
            <person name="McCoy K.D."/>
            <person name="Macpherson A.J."/>
            <person name="Stecher B."/>
        </authorList>
    </citation>
    <scope>NUCLEOTIDE SEQUENCE</scope>
    <source>
        <strain evidence="1">KB18</strain>
    </source>
</reference>
<gene>
    <name evidence="1" type="ORF">ADH66_00840</name>
    <name evidence="2" type="ORF">I5Q82_10830</name>
</gene>
<dbReference type="EMBL" id="CP065321">
    <property type="protein sequence ID" value="QQR32067.1"/>
    <property type="molecule type" value="Genomic_DNA"/>
</dbReference>
<name>A0A1Z2XLL0_9FIRM</name>
<evidence type="ECO:0000313" key="4">
    <source>
        <dbReference type="Proteomes" id="UP000596035"/>
    </source>
</evidence>
<accession>A0A1Z2XLL0</accession>
<sequence length="47" mass="5526">MHKDVSQRLKYIDRGLYRDVKNVLAVNKAQRHIRGGLATKKKYESLK</sequence>
<keyword evidence="3" id="KW-1185">Reference proteome</keyword>